<keyword evidence="7" id="KW-0479">Metal-binding</keyword>
<evidence type="ECO:0000256" key="7">
    <source>
        <dbReference type="ARBA" id="ARBA00022723"/>
    </source>
</evidence>
<dbReference type="GO" id="GO:0004309">
    <property type="term" value="F:exopolyphosphatase activity"/>
    <property type="evidence" value="ECO:0007669"/>
    <property type="project" value="TreeGrafter"/>
</dbReference>
<feature type="domain" description="Survival protein SurE-like phosphatase/nucleotidase" evidence="10">
    <location>
        <begin position="3"/>
        <end position="188"/>
    </location>
</feature>
<reference evidence="11" key="1">
    <citation type="journal article" date="2015" name="Proc. Natl. Acad. Sci. U.S.A.">
        <title>Networks of energetic and metabolic interactions define dynamics in microbial communities.</title>
        <authorList>
            <person name="Embree M."/>
            <person name="Liu J.K."/>
            <person name="Al-Bassam M.M."/>
            <person name="Zengler K."/>
        </authorList>
    </citation>
    <scope>NUCLEOTIDE SEQUENCE</scope>
</reference>
<dbReference type="EC" id="3.1.3.5" evidence="5"/>
<evidence type="ECO:0000256" key="2">
    <source>
        <dbReference type="ARBA" id="ARBA00001946"/>
    </source>
</evidence>
<dbReference type="AlphaFoldDB" id="A0A0W8E2V5"/>
<dbReference type="EMBL" id="LNQE01001899">
    <property type="protein sequence ID" value="KUG02970.1"/>
    <property type="molecule type" value="Genomic_DNA"/>
</dbReference>
<dbReference type="GO" id="GO:0046872">
    <property type="term" value="F:metal ion binding"/>
    <property type="evidence" value="ECO:0007669"/>
    <property type="project" value="UniProtKB-KW"/>
</dbReference>
<evidence type="ECO:0000256" key="5">
    <source>
        <dbReference type="ARBA" id="ARBA00012643"/>
    </source>
</evidence>
<dbReference type="InterPro" id="IPR036523">
    <property type="entry name" value="SurE-like_sf"/>
</dbReference>
<evidence type="ECO:0000256" key="9">
    <source>
        <dbReference type="ARBA" id="ARBA00022801"/>
    </source>
</evidence>
<dbReference type="FunFam" id="3.40.1210.10:FF:000001">
    <property type="entry name" value="5'/3'-nucleotidase SurE"/>
    <property type="match status" value="1"/>
</dbReference>
<comment type="similarity">
    <text evidence="4">Belongs to the SurE nucleotidase family.</text>
</comment>
<keyword evidence="6" id="KW-0963">Cytoplasm</keyword>
<dbReference type="GO" id="GO:0005737">
    <property type="term" value="C:cytoplasm"/>
    <property type="evidence" value="ECO:0007669"/>
    <property type="project" value="UniProtKB-SubCell"/>
</dbReference>
<accession>A0A0W8E2V5</accession>
<dbReference type="NCBIfam" id="TIGR00087">
    <property type="entry name" value="surE"/>
    <property type="match status" value="1"/>
</dbReference>
<dbReference type="HAMAP" id="MF_00060">
    <property type="entry name" value="SurE"/>
    <property type="match status" value="1"/>
</dbReference>
<dbReference type="Pfam" id="PF01975">
    <property type="entry name" value="SurE"/>
    <property type="match status" value="1"/>
</dbReference>
<dbReference type="Gene3D" id="3.40.1210.10">
    <property type="entry name" value="Survival protein SurE-like phosphatase/nucleotidase"/>
    <property type="match status" value="1"/>
</dbReference>
<dbReference type="PANTHER" id="PTHR30457:SF12">
    <property type="entry name" value="5'_3'-NUCLEOTIDASE SURE"/>
    <property type="match status" value="1"/>
</dbReference>
<evidence type="ECO:0000256" key="4">
    <source>
        <dbReference type="ARBA" id="ARBA00011062"/>
    </source>
</evidence>
<evidence type="ECO:0000259" key="10">
    <source>
        <dbReference type="Pfam" id="PF01975"/>
    </source>
</evidence>
<name>A0A0W8E2V5_9ZZZZ</name>
<dbReference type="InterPro" id="IPR030048">
    <property type="entry name" value="SurE"/>
</dbReference>
<keyword evidence="8" id="KW-0547">Nucleotide-binding</keyword>
<keyword evidence="9 11" id="KW-0378">Hydrolase</keyword>
<proteinExistence type="inferred from homology"/>
<gene>
    <name evidence="11" type="ORF">ASZ90_019653</name>
</gene>
<evidence type="ECO:0000256" key="6">
    <source>
        <dbReference type="ARBA" id="ARBA00022490"/>
    </source>
</evidence>
<comment type="caution">
    <text evidence="11">The sequence shown here is derived from an EMBL/GenBank/DDBJ whole genome shotgun (WGS) entry which is preliminary data.</text>
</comment>
<comment type="cofactor">
    <cofactor evidence="2">
        <name>Mg(2+)</name>
        <dbReference type="ChEBI" id="CHEBI:18420"/>
    </cofactor>
</comment>
<evidence type="ECO:0000313" key="11">
    <source>
        <dbReference type="EMBL" id="KUG02970.1"/>
    </source>
</evidence>
<evidence type="ECO:0000256" key="3">
    <source>
        <dbReference type="ARBA" id="ARBA00004496"/>
    </source>
</evidence>
<evidence type="ECO:0000256" key="1">
    <source>
        <dbReference type="ARBA" id="ARBA00000815"/>
    </source>
</evidence>
<comment type="subcellular location">
    <subcellularLocation>
        <location evidence="3">Cytoplasm</location>
    </subcellularLocation>
</comment>
<dbReference type="SUPFAM" id="SSF64167">
    <property type="entry name" value="SurE-like"/>
    <property type="match status" value="1"/>
</dbReference>
<protein>
    <recommendedName>
        <fullName evidence="5">5'-nucleotidase</fullName>
        <ecNumber evidence="5">3.1.3.5</ecNumber>
    </recommendedName>
</protein>
<sequence>MKILLTNDDGINAGGIRALVKELSTLADLYVVAPDQERSGTGHSITVFEPISTRRLEIDGVKSAWLVRGTPVDCVKLAVGKLLKEKMDLVVSGINHGPNLGTDVLYSGTVSAAAEGVIMGVPSIAVSLNSYRDKMDFDFPARFTRNFIKTVMRHGIDRKTMVNINIPPLSPKEIKGIRITRLGVRNYDNLFEERLDPRGNTYYWLGGGVRKEEQEKDSDVLAVEENYISITPLHLDLTNYVLIEEYKDVFRRYLDFFDGDKA</sequence>
<dbReference type="GO" id="GO:0008253">
    <property type="term" value="F:5'-nucleotidase activity"/>
    <property type="evidence" value="ECO:0007669"/>
    <property type="project" value="UniProtKB-EC"/>
</dbReference>
<dbReference type="NCBIfam" id="NF001490">
    <property type="entry name" value="PRK00346.1-4"/>
    <property type="match status" value="1"/>
</dbReference>
<dbReference type="PANTHER" id="PTHR30457">
    <property type="entry name" value="5'-NUCLEOTIDASE SURE"/>
    <property type="match status" value="1"/>
</dbReference>
<dbReference type="NCBIfam" id="NF001492">
    <property type="entry name" value="PRK00346.2-2"/>
    <property type="match status" value="1"/>
</dbReference>
<dbReference type="GO" id="GO:0008254">
    <property type="term" value="F:3'-nucleotidase activity"/>
    <property type="evidence" value="ECO:0007669"/>
    <property type="project" value="TreeGrafter"/>
</dbReference>
<evidence type="ECO:0000256" key="8">
    <source>
        <dbReference type="ARBA" id="ARBA00022741"/>
    </source>
</evidence>
<dbReference type="GO" id="GO:0000166">
    <property type="term" value="F:nucleotide binding"/>
    <property type="evidence" value="ECO:0007669"/>
    <property type="project" value="UniProtKB-KW"/>
</dbReference>
<dbReference type="InterPro" id="IPR002828">
    <property type="entry name" value="SurE-like_Pase/nucleotidase"/>
</dbReference>
<organism evidence="11">
    <name type="scientific">hydrocarbon metagenome</name>
    <dbReference type="NCBI Taxonomy" id="938273"/>
    <lineage>
        <taxon>unclassified sequences</taxon>
        <taxon>metagenomes</taxon>
        <taxon>ecological metagenomes</taxon>
    </lineage>
</organism>
<comment type="catalytic activity">
    <reaction evidence="1">
        <text>a ribonucleoside 5'-phosphate + H2O = a ribonucleoside + phosphate</text>
        <dbReference type="Rhea" id="RHEA:12484"/>
        <dbReference type="ChEBI" id="CHEBI:15377"/>
        <dbReference type="ChEBI" id="CHEBI:18254"/>
        <dbReference type="ChEBI" id="CHEBI:43474"/>
        <dbReference type="ChEBI" id="CHEBI:58043"/>
        <dbReference type="EC" id="3.1.3.5"/>
    </reaction>
</comment>